<gene>
    <name evidence="2" type="ORF">SLEP1_g4140</name>
</gene>
<keyword evidence="1" id="KW-0472">Membrane</keyword>
<name>A0AAV5HY82_9ROSI</name>
<evidence type="ECO:0000313" key="2">
    <source>
        <dbReference type="EMBL" id="GKU90099.1"/>
    </source>
</evidence>
<dbReference type="PANTHER" id="PTHR33306:SF40">
    <property type="entry name" value="EXPRESSED PROTEIN"/>
    <property type="match status" value="1"/>
</dbReference>
<feature type="transmembrane region" description="Helical" evidence="1">
    <location>
        <begin position="75"/>
        <end position="92"/>
    </location>
</feature>
<evidence type="ECO:0000256" key="1">
    <source>
        <dbReference type="SAM" id="Phobius"/>
    </source>
</evidence>
<keyword evidence="1" id="KW-1133">Transmembrane helix</keyword>
<dbReference type="AlphaFoldDB" id="A0AAV5HY82"/>
<accession>A0AAV5HY82</accession>
<comment type="caution">
    <text evidence="2">The sequence shown here is derived from an EMBL/GenBank/DDBJ whole genome shotgun (WGS) entry which is preliminary data.</text>
</comment>
<organism evidence="2 3">
    <name type="scientific">Rubroshorea leprosula</name>
    <dbReference type="NCBI Taxonomy" id="152421"/>
    <lineage>
        <taxon>Eukaryota</taxon>
        <taxon>Viridiplantae</taxon>
        <taxon>Streptophyta</taxon>
        <taxon>Embryophyta</taxon>
        <taxon>Tracheophyta</taxon>
        <taxon>Spermatophyta</taxon>
        <taxon>Magnoliopsida</taxon>
        <taxon>eudicotyledons</taxon>
        <taxon>Gunneridae</taxon>
        <taxon>Pentapetalae</taxon>
        <taxon>rosids</taxon>
        <taxon>malvids</taxon>
        <taxon>Malvales</taxon>
        <taxon>Dipterocarpaceae</taxon>
        <taxon>Rubroshorea</taxon>
    </lineage>
</organism>
<proteinExistence type="predicted"/>
<sequence length="181" mass="20989">MPCVQNQKGESEVQNLFQIKAKCSLVSCAIYAGGEGRKNTEQKMGWFFRERRGPAWKQGWAQQTISSISPPPSPLLALLGIICLLLLLSSYVNYKKEVHHSILNLKLFLLFLPVLLILATKYVSRFERLVIPYGRAKRELEYRTRDMPWGMVVLVALLLVMLSYQSYFHSLWSPNIWRSYY</sequence>
<evidence type="ECO:0000313" key="3">
    <source>
        <dbReference type="Proteomes" id="UP001054252"/>
    </source>
</evidence>
<reference evidence="2 3" key="1">
    <citation type="journal article" date="2021" name="Commun. Biol.">
        <title>The genome of Shorea leprosula (Dipterocarpaceae) highlights the ecological relevance of drought in aseasonal tropical rainforests.</title>
        <authorList>
            <person name="Ng K.K.S."/>
            <person name="Kobayashi M.J."/>
            <person name="Fawcett J.A."/>
            <person name="Hatakeyama M."/>
            <person name="Paape T."/>
            <person name="Ng C.H."/>
            <person name="Ang C.C."/>
            <person name="Tnah L.H."/>
            <person name="Lee C.T."/>
            <person name="Nishiyama T."/>
            <person name="Sese J."/>
            <person name="O'Brien M.J."/>
            <person name="Copetti D."/>
            <person name="Mohd Noor M.I."/>
            <person name="Ong R.C."/>
            <person name="Putra M."/>
            <person name="Sireger I.Z."/>
            <person name="Indrioko S."/>
            <person name="Kosugi Y."/>
            <person name="Izuno A."/>
            <person name="Isagi Y."/>
            <person name="Lee S.L."/>
            <person name="Shimizu K.K."/>
        </authorList>
    </citation>
    <scope>NUCLEOTIDE SEQUENCE [LARGE SCALE GENOMIC DNA]</scope>
    <source>
        <strain evidence="2">214</strain>
    </source>
</reference>
<feature type="transmembrane region" description="Helical" evidence="1">
    <location>
        <begin position="98"/>
        <end position="119"/>
    </location>
</feature>
<keyword evidence="1" id="KW-0812">Transmembrane</keyword>
<feature type="transmembrane region" description="Helical" evidence="1">
    <location>
        <begin position="147"/>
        <end position="167"/>
    </location>
</feature>
<dbReference type="EMBL" id="BPVZ01000004">
    <property type="protein sequence ID" value="GKU90099.1"/>
    <property type="molecule type" value="Genomic_DNA"/>
</dbReference>
<keyword evidence="3" id="KW-1185">Reference proteome</keyword>
<protein>
    <submittedName>
        <fullName evidence="2">Uncharacterized protein</fullName>
    </submittedName>
</protein>
<dbReference type="Proteomes" id="UP001054252">
    <property type="component" value="Unassembled WGS sequence"/>
</dbReference>
<dbReference type="PANTHER" id="PTHR33306">
    <property type="entry name" value="EXPRESSED PROTEIN-RELATED-RELATED"/>
    <property type="match status" value="1"/>
</dbReference>